<keyword evidence="4 7" id="KW-0813">Transport</keyword>
<dbReference type="NCBIfam" id="TIGR02135">
    <property type="entry name" value="phoU_full"/>
    <property type="match status" value="1"/>
</dbReference>
<dbReference type="AlphaFoldDB" id="A0A928KSY2"/>
<comment type="subunit">
    <text evidence="3 7">Homodimer.</text>
</comment>
<comment type="similarity">
    <text evidence="2 7">Belongs to the PhoU family.</text>
</comment>
<dbReference type="Pfam" id="PF01895">
    <property type="entry name" value="PhoU"/>
    <property type="match status" value="2"/>
</dbReference>
<keyword evidence="5 7" id="KW-0963">Cytoplasm</keyword>
<keyword evidence="6 7" id="KW-0592">Phosphate transport</keyword>
<comment type="caution">
    <text evidence="9">The sequence shown here is derived from an EMBL/GenBank/DDBJ whole genome shotgun (WGS) entry which is preliminary data.</text>
</comment>
<sequence>MARKMFERELRELSQEMISMGNDVDGRLLETIEALRTLDLEKAHQVAQSDEQIDIQEHQIEKMCLNLIALQQPIAGDLRMIAACLKILTDMERVADQCADICEIVAGGDFNGNSLALSHVVRMLEEARGMFRRSIDVFISRDVEEAKAICQYDDVVDSMFSKIILEVCDIITQNPRNVMCEVDLIFITKYIERTADHATNIAEWVIYIENGVHPELNEKI</sequence>
<name>A0A928KSY2_9FIRM</name>
<evidence type="ECO:0000256" key="1">
    <source>
        <dbReference type="ARBA" id="ARBA00004496"/>
    </source>
</evidence>
<evidence type="ECO:0000259" key="8">
    <source>
        <dbReference type="Pfam" id="PF01895"/>
    </source>
</evidence>
<protein>
    <recommendedName>
        <fullName evidence="7">Phosphate-specific transport system accessory protein PhoU</fullName>
    </recommendedName>
</protein>
<dbReference type="InterPro" id="IPR028366">
    <property type="entry name" value="PhoU"/>
</dbReference>
<gene>
    <name evidence="9" type="primary">phoU</name>
    <name evidence="9" type="ORF">E7512_09020</name>
</gene>
<feature type="domain" description="PhoU" evidence="8">
    <location>
        <begin position="19"/>
        <end position="105"/>
    </location>
</feature>
<evidence type="ECO:0000256" key="7">
    <source>
        <dbReference type="PIRNR" id="PIRNR003107"/>
    </source>
</evidence>
<reference evidence="9" key="1">
    <citation type="submission" date="2019-04" db="EMBL/GenBank/DDBJ databases">
        <title>Evolution of Biomass-Degrading Anaerobic Consortia Revealed by Metagenomics.</title>
        <authorList>
            <person name="Peng X."/>
        </authorList>
    </citation>
    <scope>NUCLEOTIDE SEQUENCE</scope>
    <source>
        <strain evidence="9">SIG551</strain>
    </source>
</reference>
<dbReference type="RefSeq" id="WP_020073657.1">
    <property type="nucleotide sequence ID" value="NZ_JBKWRC010000002.1"/>
</dbReference>
<dbReference type="PANTHER" id="PTHR42930">
    <property type="entry name" value="PHOSPHATE-SPECIFIC TRANSPORT SYSTEM ACCESSORY PROTEIN PHOU"/>
    <property type="match status" value="1"/>
</dbReference>
<dbReference type="SUPFAM" id="SSF109755">
    <property type="entry name" value="PhoU-like"/>
    <property type="match status" value="1"/>
</dbReference>
<evidence type="ECO:0000256" key="3">
    <source>
        <dbReference type="ARBA" id="ARBA00011738"/>
    </source>
</evidence>
<accession>A0A928KSY2</accession>
<dbReference type="GO" id="GO:0005737">
    <property type="term" value="C:cytoplasm"/>
    <property type="evidence" value="ECO:0007669"/>
    <property type="project" value="UniProtKB-SubCell"/>
</dbReference>
<dbReference type="EMBL" id="SVNY01000004">
    <property type="protein sequence ID" value="MBE6833704.1"/>
    <property type="molecule type" value="Genomic_DNA"/>
</dbReference>
<evidence type="ECO:0000313" key="9">
    <source>
        <dbReference type="EMBL" id="MBE6833704.1"/>
    </source>
</evidence>
<dbReference type="PIRSF" id="PIRSF003107">
    <property type="entry name" value="PhoU"/>
    <property type="match status" value="1"/>
</dbReference>
<comment type="function">
    <text evidence="7">Plays a role in the regulation of phosphate uptake.</text>
</comment>
<dbReference type="PANTHER" id="PTHR42930:SF3">
    <property type="entry name" value="PHOSPHATE-SPECIFIC TRANSPORT SYSTEM ACCESSORY PROTEIN PHOU"/>
    <property type="match status" value="1"/>
</dbReference>
<comment type="subcellular location">
    <subcellularLocation>
        <location evidence="1 7">Cytoplasm</location>
    </subcellularLocation>
</comment>
<evidence type="ECO:0000313" key="10">
    <source>
        <dbReference type="Proteomes" id="UP000754750"/>
    </source>
</evidence>
<proteinExistence type="inferred from homology"/>
<dbReference type="GO" id="GO:0045936">
    <property type="term" value="P:negative regulation of phosphate metabolic process"/>
    <property type="evidence" value="ECO:0007669"/>
    <property type="project" value="InterPro"/>
</dbReference>
<organism evidence="9 10">
    <name type="scientific">Faecalispora sporosphaeroides</name>
    <dbReference type="NCBI Taxonomy" id="1549"/>
    <lineage>
        <taxon>Bacteria</taxon>
        <taxon>Bacillati</taxon>
        <taxon>Bacillota</taxon>
        <taxon>Clostridia</taxon>
        <taxon>Eubacteriales</taxon>
        <taxon>Oscillospiraceae</taxon>
        <taxon>Faecalispora</taxon>
    </lineage>
</organism>
<dbReference type="GO" id="GO:0030643">
    <property type="term" value="P:intracellular phosphate ion homeostasis"/>
    <property type="evidence" value="ECO:0007669"/>
    <property type="project" value="InterPro"/>
</dbReference>
<dbReference type="Proteomes" id="UP000754750">
    <property type="component" value="Unassembled WGS sequence"/>
</dbReference>
<feature type="domain" description="PhoU" evidence="8">
    <location>
        <begin position="121"/>
        <end position="205"/>
    </location>
</feature>
<evidence type="ECO:0000256" key="5">
    <source>
        <dbReference type="ARBA" id="ARBA00022490"/>
    </source>
</evidence>
<evidence type="ECO:0000256" key="4">
    <source>
        <dbReference type="ARBA" id="ARBA00022448"/>
    </source>
</evidence>
<evidence type="ECO:0000256" key="2">
    <source>
        <dbReference type="ARBA" id="ARBA00008107"/>
    </source>
</evidence>
<dbReference type="Gene3D" id="1.20.58.220">
    <property type="entry name" value="Phosphate transport system protein phou homolog 2, domain 2"/>
    <property type="match status" value="1"/>
</dbReference>
<dbReference type="GO" id="GO:0006817">
    <property type="term" value="P:phosphate ion transport"/>
    <property type="evidence" value="ECO:0007669"/>
    <property type="project" value="UniProtKB-KW"/>
</dbReference>
<dbReference type="InterPro" id="IPR026022">
    <property type="entry name" value="PhoU_dom"/>
</dbReference>
<evidence type="ECO:0000256" key="6">
    <source>
        <dbReference type="ARBA" id="ARBA00022592"/>
    </source>
</evidence>
<dbReference type="FunFam" id="1.20.58.220:FF:000004">
    <property type="entry name" value="Phosphate-specific transport system accessory protein PhoU"/>
    <property type="match status" value="1"/>
</dbReference>
<dbReference type="InterPro" id="IPR038078">
    <property type="entry name" value="PhoU-like_sf"/>
</dbReference>